<comment type="caution">
    <text evidence="2">The sequence shown here is derived from an EMBL/GenBank/DDBJ whole genome shotgun (WGS) entry which is preliminary data.</text>
</comment>
<dbReference type="OMA" id="CAHAYQM"/>
<evidence type="ECO:0000313" key="3">
    <source>
        <dbReference type="Proteomes" id="UP000001949"/>
    </source>
</evidence>
<dbReference type="Proteomes" id="UP000001949">
    <property type="component" value="Unassembled WGS sequence"/>
</dbReference>
<dbReference type="RefSeq" id="XP_762941.1">
    <property type="nucleotide sequence ID" value="XM_757848.1"/>
</dbReference>
<protein>
    <submittedName>
        <fullName evidence="2">Uncharacterized protein</fullName>
    </submittedName>
</protein>
<gene>
    <name evidence="2" type="ordered locus">TP03_0817</name>
</gene>
<dbReference type="KEGG" id="tpv:TP03_0817"/>
<dbReference type="GeneID" id="3499750"/>
<sequence length="435" mass="49788">MVLQKLVNSTNVVFHMLDLQPYAMVLPMDKLTSDRNKRKILSKILKNNPDTFSSYKSKLNHKHENHSIIHSQSDHNLKHTSTHSTSNTTENITNSPDTQDSTVVTVDTTVVTVDTTVETVDTTVETVDTTVEKVDKGDVMEKEVKLEDLMIKQLPMDDHKTQGSDIFLGVKRFLDRLDSDQIIGCMIILAQKTTDKTSISPIAGGIVEVFDDYERSIQTLWLNNNITSYVNFINLKGKKNARKLISNLDDQILSKIVLSTLTLRLCAHAYQMTLPNSKRIQHKSRLISIYHQMGQTFPRFAYSFIKEEMQFSKHYEINYLAIKHNDNPKIPCRCLKPIDTPPDAGGMVRVSDFVSGEIGNENLLFFGITESRFTGMYNSTYENILIGFMNLLSGKLSDISKIVRFDDTLNYFEEDEYKTKRHKVNFRSKRLQNRA</sequence>
<feature type="compositionally biased region" description="Low complexity" evidence="1">
    <location>
        <begin position="82"/>
        <end position="95"/>
    </location>
</feature>
<keyword evidence="3" id="KW-1185">Reference proteome</keyword>
<feature type="region of interest" description="Disordered" evidence="1">
    <location>
        <begin position="70"/>
        <end position="100"/>
    </location>
</feature>
<dbReference type="EMBL" id="AAGK01000006">
    <property type="protein sequence ID" value="EAN30658.1"/>
    <property type="molecule type" value="Genomic_DNA"/>
</dbReference>
<evidence type="ECO:0000256" key="1">
    <source>
        <dbReference type="SAM" id="MobiDB-lite"/>
    </source>
</evidence>
<reference evidence="2 3" key="1">
    <citation type="journal article" date="2005" name="Science">
        <title>Genome sequence of Theileria parva, a bovine pathogen that transforms lymphocytes.</title>
        <authorList>
            <person name="Gardner M.J."/>
            <person name="Bishop R."/>
            <person name="Shah T."/>
            <person name="de Villiers E.P."/>
            <person name="Carlton J.M."/>
            <person name="Hall N."/>
            <person name="Ren Q."/>
            <person name="Paulsen I.T."/>
            <person name="Pain A."/>
            <person name="Berriman M."/>
            <person name="Wilson R.J.M."/>
            <person name="Sato S."/>
            <person name="Ralph S.A."/>
            <person name="Mann D.J."/>
            <person name="Xiong Z."/>
            <person name="Shallom S.J."/>
            <person name="Weidman J."/>
            <person name="Jiang L."/>
            <person name="Lynn J."/>
            <person name="Weaver B."/>
            <person name="Shoaibi A."/>
            <person name="Domingo A.R."/>
            <person name="Wasawo D."/>
            <person name="Crabtree J."/>
            <person name="Wortman J.R."/>
            <person name="Haas B."/>
            <person name="Angiuoli S.V."/>
            <person name="Creasy T.H."/>
            <person name="Lu C."/>
            <person name="Suh B."/>
            <person name="Silva J.C."/>
            <person name="Utterback T.R."/>
            <person name="Feldblyum T.V."/>
            <person name="Pertea M."/>
            <person name="Allen J."/>
            <person name="Nierman W.C."/>
            <person name="Taracha E.L.N."/>
            <person name="Salzberg S.L."/>
            <person name="White O.R."/>
            <person name="Fitzhugh H.A."/>
            <person name="Morzaria S."/>
            <person name="Venter J.C."/>
            <person name="Fraser C.M."/>
            <person name="Nene V."/>
        </authorList>
    </citation>
    <scope>NUCLEOTIDE SEQUENCE [LARGE SCALE GENOMIC DNA]</scope>
    <source>
        <strain evidence="2 3">Muguga</strain>
    </source>
</reference>
<accession>Q4MYM4</accession>
<organism evidence="2 3">
    <name type="scientific">Theileria parva</name>
    <name type="common">East coast fever infection agent</name>
    <dbReference type="NCBI Taxonomy" id="5875"/>
    <lineage>
        <taxon>Eukaryota</taxon>
        <taxon>Sar</taxon>
        <taxon>Alveolata</taxon>
        <taxon>Apicomplexa</taxon>
        <taxon>Aconoidasida</taxon>
        <taxon>Piroplasmida</taxon>
        <taxon>Theileriidae</taxon>
        <taxon>Theileria</taxon>
    </lineage>
</organism>
<evidence type="ECO:0000313" key="2">
    <source>
        <dbReference type="EMBL" id="EAN30658.1"/>
    </source>
</evidence>
<dbReference type="VEuPathDB" id="PiroplasmaDB:TpMuguga_03g00817"/>
<name>Q4MYM4_THEPA</name>
<dbReference type="InParanoid" id="Q4MYM4"/>
<dbReference type="eggNOG" id="ENOG502QXCI">
    <property type="taxonomic scope" value="Eukaryota"/>
</dbReference>
<dbReference type="AlphaFoldDB" id="Q4MYM4"/>
<proteinExistence type="predicted"/>